<gene>
    <name evidence="2" type="ORF">HU739_017120</name>
</gene>
<proteinExistence type="predicted"/>
<accession>A0A9E6NXB1</accession>
<evidence type="ECO:0000313" key="3">
    <source>
        <dbReference type="Proteomes" id="UP000631521"/>
    </source>
</evidence>
<dbReference type="Proteomes" id="UP000631521">
    <property type="component" value="Chromosome"/>
</dbReference>
<dbReference type="KEGG" id="phv:HU739_017120"/>
<feature type="signal peptide" evidence="1">
    <location>
        <begin position="1"/>
        <end position="19"/>
    </location>
</feature>
<keyword evidence="3" id="KW-1185">Reference proteome</keyword>
<dbReference type="RefSeq" id="WP_186546315.1">
    <property type="nucleotide sequence ID" value="NZ_CP077091.1"/>
</dbReference>
<keyword evidence="1" id="KW-0732">Signal</keyword>
<evidence type="ECO:0000313" key="2">
    <source>
        <dbReference type="EMBL" id="QXI15631.1"/>
    </source>
</evidence>
<organism evidence="2 3">
    <name type="scientific">Pseudomonas hamedanensis</name>
    <dbReference type="NCBI Taxonomy" id="2745504"/>
    <lineage>
        <taxon>Bacteria</taxon>
        <taxon>Pseudomonadati</taxon>
        <taxon>Pseudomonadota</taxon>
        <taxon>Gammaproteobacteria</taxon>
        <taxon>Pseudomonadales</taxon>
        <taxon>Pseudomonadaceae</taxon>
        <taxon>Pseudomonas</taxon>
    </lineage>
</organism>
<feature type="chain" id="PRO_5038550465" description="Lipoprotein" evidence="1">
    <location>
        <begin position="20"/>
        <end position="140"/>
    </location>
</feature>
<name>A0A9E6NXB1_9PSED</name>
<reference evidence="2 3" key="1">
    <citation type="journal article" date="2020" name="Microorganisms">
        <title>Reliable Identification of Environmental Pseudomonas Isolates Using the rpoD Gene.</title>
        <authorList>
            <consortium name="The Broad Institute Genome Sequencing Platform"/>
            <person name="Girard L."/>
            <person name="Lood C."/>
            <person name="Rokni-Zadeh H."/>
            <person name="van Noort V."/>
            <person name="Lavigne R."/>
            <person name="De Mot R."/>
        </authorList>
    </citation>
    <scope>NUCLEOTIDE SEQUENCE [LARGE SCALE GENOMIC DNA]</scope>
    <source>
        <strain evidence="2 3">SWRI65</strain>
    </source>
</reference>
<evidence type="ECO:0000256" key="1">
    <source>
        <dbReference type="SAM" id="SignalP"/>
    </source>
</evidence>
<dbReference type="EMBL" id="CP077091">
    <property type="protein sequence ID" value="QXI15631.1"/>
    <property type="molecule type" value="Genomic_DNA"/>
</dbReference>
<protein>
    <recommendedName>
        <fullName evidence="4">Lipoprotein</fullName>
    </recommendedName>
</protein>
<evidence type="ECO:0008006" key="4">
    <source>
        <dbReference type="Google" id="ProtNLM"/>
    </source>
</evidence>
<dbReference type="AlphaFoldDB" id="A0A9E6NXB1"/>
<dbReference type="PROSITE" id="PS51257">
    <property type="entry name" value="PROKAR_LIPOPROTEIN"/>
    <property type="match status" value="1"/>
</dbReference>
<sequence length="140" mass="15681">MRMLMLTGSLLMLAGCANFGMPDPDPSQAWIDLDARQPDTALQALQVDARQAIDKRYFEVQPGSHELKVRYQFPVEATNIGPDAETLWRDCQLSVKFKEFNAGQRYQLQAGSIGFRPWAKLYDEQRKVVGQGTPAGCQSS</sequence>
<reference evidence="2 3" key="2">
    <citation type="journal article" date="2021" name="Microorganisms">
        <title>The Ever-Expanding Pseudomonas Genus: Description of 43 New Species and Partition of the Pseudomonas putida Group.</title>
        <authorList>
            <person name="Girard L."/>
            <person name="Lood C."/>
            <person name="Hofte M."/>
            <person name="Vandamme P."/>
            <person name="Rokni-Zadeh H."/>
            <person name="van Noort V."/>
            <person name="Lavigne R."/>
            <person name="De Mot R."/>
        </authorList>
    </citation>
    <scope>NUCLEOTIDE SEQUENCE [LARGE SCALE GENOMIC DNA]</scope>
    <source>
        <strain evidence="2 3">SWRI65</strain>
    </source>
</reference>